<dbReference type="PANTHER" id="PTHR34573">
    <property type="entry name" value="VKC DOMAIN-CONTAINING PROTEIN"/>
    <property type="match status" value="1"/>
</dbReference>
<dbReference type="CDD" id="cd12916">
    <property type="entry name" value="VKOR_1"/>
    <property type="match status" value="1"/>
</dbReference>
<comment type="caution">
    <text evidence="13">The sequence shown here is derived from an EMBL/GenBank/DDBJ whole genome shotgun (WGS) entry which is preliminary data.</text>
</comment>
<proteinExistence type="inferred from homology"/>
<keyword evidence="8" id="KW-1015">Disulfide bond</keyword>
<dbReference type="Gene3D" id="1.20.1440.130">
    <property type="entry name" value="VKOR domain"/>
    <property type="match status" value="1"/>
</dbReference>
<keyword evidence="3 11" id="KW-0812">Transmembrane</keyword>
<feature type="region of interest" description="Disordered" evidence="10">
    <location>
        <begin position="60"/>
        <end position="79"/>
    </location>
</feature>
<dbReference type="InterPro" id="IPR012932">
    <property type="entry name" value="VKOR"/>
</dbReference>
<dbReference type="PROSITE" id="PS51354">
    <property type="entry name" value="GLUTAREDOXIN_2"/>
    <property type="match status" value="1"/>
</dbReference>
<feature type="transmembrane region" description="Helical" evidence="11">
    <location>
        <begin position="180"/>
        <end position="200"/>
    </location>
</feature>
<organism evidence="13 14">
    <name type="scientific">Galdieria yellowstonensis</name>
    <dbReference type="NCBI Taxonomy" id="3028027"/>
    <lineage>
        <taxon>Eukaryota</taxon>
        <taxon>Rhodophyta</taxon>
        <taxon>Bangiophyceae</taxon>
        <taxon>Galdieriales</taxon>
        <taxon>Galdieriaceae</taxon>
        <taxon>Galdieria</taxon>
    </lineage>
</organism>
<evidence type="ECO:0000259" key="12">
    <source>
        <dbReference type="SMART" id="SM00756"/>
    </source>
</evidence>
<evidence type="ECO:0000256" key="8">
    <source>
        <dbReference type="ARBA" id="ARBA00023157"/>
    </source>
</evidence>
<evidence type="ECO:0000256" key="1">
    <source>
        <dbReference type="ARBA" id="ARBA00004141"/>
    </source>
</evidence>
<keyword evidence="4" id="KW-0874">Quinone</keyword>
<keyword evidence="7 11" id="KW-0472">Membrane</keyword>
<evidence type="ECO:0000256" key="2">
    <source>
        <dbReference type="ARBA" id="ARBA00006214"/>
    </source>
</evidence>
<feature type="transmembrane region" description="Helical" evidence="11">
    <location>
        <begin position="242"/>
        <end position="266"/>
    </location>
</feature>
<feature type="transmembrane region" description="Helical" evidence="11">
    <location>
        <begin position="93"/>
        <end position="115"/>
    </location>
</feature>
<dbReference type="GO" id="GO:0016491">
    <property type="term" value="F:oxidoreductase activity"/>
    <property type="evidence" value="ECO:0007669"/>
    <property type="project" value="UniProtKB-KW"/>
</dbReference>
<dbReference type="GO" id="GO:0048038">
    <property type="term" value="F:quinone binding"/>
    <property type="evidence" value="ECO:0007669"/>
    <property type="project" value="UniProtKB-KW"/>
</dbReference>
<sequence length="374" mass="42254">MVFVIHCPPSLCRYRNKQFQNLCSSPSRIHIVYKYCRKSRSCNFRRIVVSMSLLSKENVSSSDHKSNSLSDQKQQNSVKVSEQVEDNSFLRKCIMILSFVGIIDTAYLTIGKLFLSPEVMCQTQGCMEVLQSPVASIFGIPISFFGFLAYSVVGLLAALPLVCRKSAAVKDKFEKLTKKIVLLLSLAMSVVSAFLMYILFFHIQSFCPYCVLSALLSGSIFVSSSFLHFSNAGWKKWLRNSIAVLLVLMSVTGGVLVAFGTVSMSFSNQIFDPPAISTHSDERMMKLAEKLRSKKARFYGAFWCEHCYRQKQMLGKEAFEKIEYIECAKNGRDSQYKLCRERDVPGYPTWEIDGELYPGEQSVEELEELVGIGK</sequence>
<dbReference type="SMART" id="SM00756">
    <property type="entry name" value="VKc"/>
    <property type="match status" value="1"/>
</dbReference>
<evidence type="ECO:0000256" key="10">
    <source>
        <dbReference type="SAM" id="MobiDB-lite"/>
    </source>
</evidence>
<dbReference type="EMBL" id="JANCYU010000008">
    <property type="protein sequence ID" value="KAK4522805.1"/>
    <property type="molecule type" value="Genomic_DNA"/>
</dbReference>
<keyword evidence="9" id="KW-0676">Redox-active center</keyword>
<accession>A0AAV9I3U7</accession>
<evidence type="ECO:0000256" key="5">
    <source>
        <dbReference type="ARBA" id="ARBA00022989"/>
    </source>
</evidence>
<evidence type="ECO:0000256" key="7">
    <source>
        <dbReference type="ARBA" id="ARBA00023136"/>
    </source>
</evidence>
<comment type="subcellular location">
    <subcellularLocation>
        <location evidence="1">Membrane</location>
        <topology evidence="1">Multi-pass membrane protein</topology>
    </subcellularLocation>
</comment>
<dbReference type="Gene3D" id="3.40.30.10">
    <property type="entry name" value="Glutaredoxin"/>
    <property type="match status" value="1"/>
</dbReference>
<evidence type="ECO:0000256" key="3">
    <source>
        <dbReference type="ARBA" id="ARBA00022692"/>
    </source>
</evidence>
<evidence type="ECO:0000313" key="14">
    <source>
        <dbReference type="Proteomes" id="UP001300502"/>
    </source>
</evidence>
<reference evidence="13 14" key="1">
    <citation type="submission" date="2022-07" db="EMBL/GenBank/DDBJ databases">
        <title>Genome-wide signatures of adaptation to extreme environments.</title>
        <authorList>
            <person name="Cho C.H."/>
            <person name="Yoon H.S."/>
        </authorList>
    </citation>
    <scope>NUCLEOTIDE SEQUENCE [LARGE SCALE GENOMIC DNA]</scope>
    <source>
        <strain evidence="13 14">108.79 E11</strain>
    </source>
</reference>
<evidence type="ECO:0000256" key="11">
    <source>
        <dbReference type="SAM" id="Phobius"/>
    </source>
</evidence>
<comment type="similarity">
    <text evidence="2">Belongs to the VKOR family.</text>
</comment>
<evidence type="ECO:0000256" key="4">
    <source>
        <dbReference type="ARBA" id="ARBA00022719"/>
    </source>
</evidence>
<dbReference type="InterPro" id="IPR044698">
    <property type="entry name" value="VKOR/LTO1"/>
</dbReference>
<feature type="transmembrane region" description="Helical" evidence="11">
    <location>
        <begin position="135"/>
        <end position="159"/>
    </location>
</feature>
<dbReference type="GO" id="GO:0016020">
    <property type="term" value="C:membrane"/>
    <property type="evidence" value="ECO:0007669"/>
    <property type="project" value="UniProtKB-SubCell"/>
</dbReference>
<gene>
    <name evidence="13" type="ORF">GAYE_PCTG30G0695</name>
</gene>
<keyword evidence="6" id="KW-0560">Oxidoreductase</keyword>
<dbReference type="Proteomes" id="UP001300502">
    <property type="component" value="Unassembled WGS sequence"/>
</dbReference>
<name>A0AAV9I3U7_9RHOD</name>
<protein>
    <recommendedName>
        <fullName evidence="12">Vitamin K epoxide reductase domain-containing protein</fullName>
    </recommendedName>
</protein>
<dbReference type="PANTHER" id="PTHR34573:SF1">
    <property type="entry name" value="VITAMIN K EPOXIDE REDUCTASE DOMAIN-CONTAINING PROTEIN"/>
    <property type="match status" value="1"/>
</dbReference>
<feature type="transmembrane region" description="Helical" evidence="11">
    <location>
        <begin position="206"/>
        <end position="230"/>
    </location>
</feature>
<dbReference type="InterPro" id="IPR036249">
    <property type="entry name" value="Thioredoxin-like_sf"/>
</dbReference>
<evidence type="ECO:0000256" key="9">
    <source>
        <dbReference type="ARBA" id="ARBA00023284"/>
    </source>
</evidence>
<dbReference type="SUPFAM" id="SSF52833">
    <property type="entry name" value="Thioredoxin-like"/>
    <property type="match status" value="1"/>
</dbReference>
<keyword evidence="5 11" id="KW-1133">Transmembrane helix</keyword>
<evidence type="ECO:0000256" key="6">
    <source>
        <dbReference type="ARBA" id="ARBA00023002"/>
    </source>
</evidence>
<keyword evidence="14" id="KW-1185">Reference proteome</keyword>
<dbReference type="AlphaFoldDB" id="A0AAV9I3U7"/>
<feature type="domain" description="Vitamin K epoxide reductase" evidence="12">
    <location>
        <begin position="87"/>
        <end position="228"/>
    </location>
</feature>
<evidence type="ECO:0000313" key="13">
    <source>
        <dbReference type="EMBL" id="KAK4522805.1"/>
    </source>
</evidence>
<dbReference type="Pfam" id="PF07884">
    <property type="entry name" value="VKOR"/>
    <property type="match status" value="1"/>
</dbReference>
<dbReference type="InterPro" id="IPR038354">
    <property type="entry name" value="VKOR_sf"/>
</dbReference>